<dbReference type="SUPFAM" id="SSF82861">
    <property type="entry name" value="Mechanosensitive channel protein MscS (YggB), transmembrane region"/>
    <property type="match status" value="1"/>
</dbReference>
<evidence type="ECO:0000259" key="9">
    <source>
        <dbReference type="PROSITE" id="PS50914"/>
    </source>
</evidence>
<keyword evidence="8" id="KW-0732">Signal</keyword>
<dbReference type="InterPro" id="IPR010920">
    <property type="entry name" value="LSM_dom_sf"/>
</dbReference>
<dbReference type="KEGG" id="snep:Enr13x_01590"/>
<evidence type="ECO:0000313" key="11">
    <source>
        <dbReference type="Proteomes" id="UP000319004"/>
    </source>
</evidence>
<dbReference type="EMBL" id="CP037423">
    <property type="protein sequence ID" value="QDV40353.1"/>
    <property type="molecule type" value="Genomic_DNA"/>
</dbReference>
<evidence type="ECO:0000256" key="8">
    <source>
        <dbReference type="SAM" id="SignalP"/>
    </source>
</evidence>
<dbReference type="InterPro" id="IPR011066">
    <property type="entry name" value="MscS_channel_C_sf"/>
</dbReference>
<dbReference type="Pfam" id="PF21082">
    <property type="entry name" value="MS_channel_3rd"/>
    <property type="match status" value="1"/>
</dbReference>
<dbReference type="Gene3D" id="3.30.1340.30">
    <property type="match status" value="1"/>
</dbReference>
<keyword evidence="4 7" id="KW-0812">Transmembrane</keyword>
<dbReference type="AlphaFoldDB" id="A0A518HHM6"/>
<comment type="similarity">
    <text evidence="2">Belongs to the MscS (TC 1.A.23) family.</text>
</comment>
<feature type="domain" description="BON" evidence="9">
    <location>
        <begin position="52"/>
        <end position="121"/>
    </location>
</feature>
<comment type="subcellular location">
    <subcellularLocation>
        <location evidence="1">Cell membrane</location>
        <topology evidence="1">Multi-pass membrane protein</topology>
    </subcellularLocation>
</comment>
<evidence type="ECO:0000256" key="3">
    <source>
        <dbReference type="ARBA" id="ARBA00022475"/>
    </source>
</evidence>
<evidence type="ECO:0000256" key="1">
    <source>
        <dbReference type="ARBA" id="ARBA00004651"/>
    </source>
</evidence>
<keyword evidence="11" id="KW-1185">Reference proteome</keyword>
<organism evidence="10 11">
    <name type="scientific">Stieleria neptunia</name>
    <dbReference type="NCBI Taxonomy" id="2527979"/>
    <lineage>
        <taxon>Bacteria</taxon>
        <taxon>Pseudomonadati</taxon>
        <taxon>Planctomycetota</taxon>
        <taxon>Planctomycetia</taxon>
        <taxon>Pirellulales</taxon>
        <taxon>Pirellulaceae</taxon>
        <taxon>Stieleria</taxon>
    </lineage>
</organism>
<dbReference type="InterPro" id="IPR011014">
    <property type="entry name" value="MscS_channel_TM-2"/>
</dbReference>
<evidence type="ECO:0000256" key="6">
    <source>
        <dbReference type="ARBA" id="ARBA00023136"/>
    </source>
</evidence>
<dbReference type="RefSeq" id="WP_145384197.1">
    <property type="nucleotide sequence ID" value="NZ_CP037423.1"/>
</dbReference>
<dbReference type="Pfam" id="PF04972">
    <property type="entry name" value="BON"/>
    <property type="match status" value="1"/>
</dbReference>
<evidence type="ECO:0000256" key="5">
    <source>
        <dbReference type="ARBA" id="ARBA00022989"/>
    </source>
</evidence>
<name>A0A518HHM6_9BACT</name>
<dbReference type="Gene3D" id="2.30.30.60">
    <property type="match status" value="1"/>
</dbReference>
<dbReference type="SUPFAM" id="SSF82689">
    <property type="entry name" value="Mechanosensitive channel protein MscS (YggB), C-terminal domain"/>
    <property type="match status" value="1"/>
</dbReference>
<dbReference type="InterPro" id="IPR006685">
    <property type="entry name" value="MscS_channel_2nd"/>
</dbReference>
<reference evidence="10 11" key="1">
    <citation type="submission" date="2019-03" db="EMBL/GenBank/DDBJ databases">
        <title>Deep-cultivation of Planctomycetes and their phenomic and genomic characterization uncovers novel biology.</title>
        <authorList>
            <person name="Wiegand S."/>
            <person name="Jogler M."/>
            <person name="Boedeker C."/>
            <person name="Pinto D."/>
            <person name="Vollmers J."/>
            <person name="Rivas-Marin E."/>
            <person name="Kohn T."/>
            <person name="Peeters S.H."/>
            <person name="Heuer A."/>
            <person name="Rast P."/>
            <person name="Oberbeckmann S."/>
            <person name="Bunk B."/>
            <person name="Jeske O."/>
            <person name="Meyerdierks A."/>
            <person name="Storesund J.E."/>
            <person name="Kallscheuer N."/>
            <person name="Luecker S."/>
            <person name="Lage O.M."/>
            <person name="Pohl T."/>
            <person name="Merkel B.J."/>
            <person name="Hornburger P."/>
            <person name="Mueller R.-W."/>
            <person name="Bruemmer F."/>
            <person name="Labrenz M."/>
            <person name="Spormann A.M."/>
            <person name="Op den Camp H."/>
            <person name="Overmann J."/>
            <person name="Amann R."/>
            <person name="Jetten M.S.M."/>
            <person name="Mascher T."/>
            <person name="Medema M.H."/>
            <person name="Devos D.P."/>
            <person name="Kaster A.-K."/>
            <person name="Ovreas L."/>
            <person name="Rohde M."/>
            <person name="Galperin M.Y."/>
            <person name="Jogler C."/>
        </authorList>
    </citation>
    <scope>NUCLEOTIDE SEQUENCE [LARGE SCALE GENOMIC DNA]</scope>
    <source>
        <strain evidence="10 11">Enr13</strain>
    </source>
</reference>
<dbReference type="Proteomes" id="UP000319004">
    <property type="component" value="Chromosome"/>
</dbReference>
<dbReference type="InterPro" id="IPR023408">
    <property type="entry name" value="MscS_beta-dom_sf"/>
</dbReference>
<dbReference type="InterPro" id="IPR045275">
    <property type="entry name" value="MscS_archaea/bacteria_type"/>
</dbReference>
<dbReference type="Gene3D" id="1.10.287.1260">
    <property type="match status" value="1"/>
</dbReference>
<dbReference type="SUPFAM" id="SSF50182">
    <property type="entry name" value="Sm-like ribonucleoproteins"/>
    <property type="match status" value="1"/>
</dbReference>
<dbReference type="OrthoDB" id="9809206at2"/>
<keyword evidence="5 7" id="KW-1133">Transmembrane helix</keyword>
<feature type="signal peptide" evidence="8">
    <location>
        <begin position="1"/>
        <end position="21"/>
    </location>
</feature>
<dbReference type="InterPro" id="IPR007055">
    <property type="entry name" value="BON_dom"/>
</dbReference>
<dbReference type="InterPro" id="IPR049278">
    <property type="entry name" value="MS_channel_C"/>
</dbReference>
<keyword evidence="3" id="KW-1003">Cell membrane</keyword>
<feature type="transmembrane region" description="Helical" evidence="7">
    <location>
        <begin position="187"/>
        <end position="209"/>
    </location>
</feature>
<sequence length="415" mass="45376" precursor="true">MAFVRFVILLSALVSVGPVSLRPVSAQQAETSQPSADANGPAETIAVEGVADDASIRRRLSTIYGAAAKAGWLTEIDVVLDSGIVTLKGRADSEEHRQWAANVARKTEDVVAVIDELSVDQQVDLESTRDVVTSSLSSLWTDFLVRSPLLLAALMMIVLTGLLAKSVGWAVHRLLDQRGMRASLKDLVYQFTAIAIWVVGLLVATVVAFPGMTPSKALTVLGLGSVAIGFAFKDIFENFFAGILILWRYPFDRGDYITCGDLTGQVKQITIRNTMIQRLDGELAVVPNATLFKNNVDVLTSQPQRRVRIICGVAYDENVEQSRDVIQHAVQSCESVLGKRTVEVFAQEFASSSINFEVAWWTGSKPIDIRRSRDEVVAAIKRELDRAGIEIPFPYRTLTFKNPAVAETLAEAVPQ</sequence>
<feature type="chain" id="PRO_5022040665" evidence="8">
    <location>
        <begin position="22"/>
        <end position="415"/>
    </location>
</feature>
<dbReference type="Gene3D" id="3.30.70.100">
    <property type="match status" value="1"/>
</dbReference>
<dbReference type="PANTHER" id="PTHR30221:SF1">
    <property type="entry name" value="SMALL-CONDUCTANCE MECHANOSENSITIVE CHANNEL"/>
    <property type="match status" value="1"/>
</dbReference>
<keyword evidence="6 7" id="KW-0472">Membrane</keyword>
<gene>
    <name evidence="10" type="primary">mscS_2</name>
    <name evidence="10" type="ORF">Enr13x_01590</name>
</gene>
<dbReference type="PROSITE" id="PS50914">
    <property type="entry name" value="BON"/>
    <property type="match status" value="1"/>
</dbReference>
<evidence type="ECO:0000256" key="2">
    <source>
        <dbReference type="ARBA" id="ARBA00008017"/>
    </source>
</evidence>
<protein>
    <submittedName>
        <fullName evidence="10">Small-conductance mechanosensitive channel</fullName>
    </submittedName>
</protein>
<dbReference type="PANTHER" id="PTHR30221">
    <property type="entry name" value="SMALL-CONDUCTANCE MECHANOSENSITIVE CHANNEL"/>
    <property type="match status" value="1"/>
</dbReference>
<dbReference type="GO" id="GO:0008381">
    <property type="term" value="F:mechanosensitive monoatomic ion channel activity"/>
    <property type="evidence" value="ECO:0007669"/>
    <property type="project" value="InterPro"/>
</dbReference>
<dbReference type="Pfam" id="PF00924">
    <property type="entry name" value="MS_channel_2nd"/>
    <property type="match status" value="1"/>
</dbReference>
<dbReference type="GO" id="GO:0005886">
    <property type="term" value="C:plasma membrane"/>
    <property type="evidence" value="ECO:0007669"/>
    <property type="project" value="UniProtKB-SubCell"/>
</dbReference>
<evidence type="ECO:0000313" key="10">
    <source>
        <dbReference type="EMBL" id="QDV40353.1"/>
    </source>
</evidence>
<proteinExistence type="inferred from homology"/>
<feature type="transmembrane region" description="Helical" evidence="7">
    <location>
        <begin position="149"/>
        <end position="175"/>
    </location>
</feature>
<feature type="transmembrane region" description="Helical" evidence="7">
    <location>
        <begin position="221"/>
        <end position="247"/>
    </location>
</feature>
<evidence type="ECO:0000256" key="4">
    <source>
        <dbReference type="ARBA" id="ARBA00022692"/>
    </source>
</evidence>
<evidence type="ECO:0000256" key="7">
    <source>
        <dbReference type="SAM" id="Phobius"/>
    </source>
</evidence>
<accession>A0A518HHM6</accession>